<dbReference type="Gene3D" id="3.30.559.10">
    <property type="entry name" value="Chloramphenicol acetyltransferase-like domain"/>
    <property type="match status" value="6"/>
</dbReference>
<gene>
    <name evidence="5" type="ORF">OXD698_LOCUS23693</name>
</gene>
<dbReference type="InterPro" id="IPR009081">
    <property type="entry name" value="PP-bd_ACP"/>
</dbReference>
<evidence type="ECO:0000313" key="6">
    <source>
        <dbReference type="Proteomes" id="UP000663844"/>
    </source>
</evidence>
<dbReference type="InterPro" id="IPR025110">
    <property type="entry name" value="AMP-bd_C"/>
</dbReference>
<dbReference type="Proteomes" id="UP000663844">
    <property type="component" value="Unassembled WGS sequence"/>
</dbReference>
<dbReference type="GO" id="GO:0005829">
    <property type="term" value="C:cytosol"/>
    <property type="evidence" value="ECO:0007669"/>
    <property type="project" value="TreeGrafter"/>
</dbReference>
<dbReference type="Gene3D" id="3.40.50.12780">
    <property type="entry name" value="N-terminal domain of ligase-like"/>
    <property type="match status" value="3"/>
</dbReference>
<dbReference type="Gene3D" id="1.10.1200.10">
    <property type="entry name" value="ACP-like"/>
    <property type="match status" value="3"/>
</dbReference>
<dbReference type="Gene3D" id="3.30.559.30">
    <property type="entry name" value="Nonribosomal peptide synthetase, condensation domain"/>
    <property type="match status" value="7"/>
</dbReference>
<organism evidence="5 6">
    <name type="scientific">Adineta steineri</name>
    <dbReference type="NCBI Taxonomy" id="433720"/>
    <lineage>
        <taxon>Eukaryota</taxon>
        <taxon>Metazoa</taxon>
        <taxon>Spiralia</taxon>
        <taxon>Gnathifera</taxon>
        <taxon>Rotifera</taxon>
        <taxon>Eurotatoria</taxon>
        <taxon>Bdelloidea</taxon>
        <taxon>Adinetida</taxon>
        <taxon>Adinetidae</taxon>
        <taxon>Adineta</taxon>
    </lineage>
</organism>
<dbReference type="Gene3D" id="3.40.50.980">
    <property type="match status" value="6"/>
</dbReference>
<dbReference type="InterPro" id="IPR045851">
    <property type="entry name" value="AMP-bd_C_sf"/>
</dbReference>
<dbReference type="InterPro" id="IPR020845">
    <property type="entry name" value="AMP-binding_CS"/>
</dbReference>
<evidence type="ECO:0000256" key="2">
    <source>
        <dbReference type="ARBA" id="ARBA00022553"/>
    </source>
</evidence>
<accession>A0A819H7L8</accession>
<dbReference type="PROSITE" id="PS50075">
    <property type="entry name" value="CARRIER"/>
    <property type="match status" value="3"/>
</dbReference>
<dbReference type="Pfam" id="PF00668">
    <property type="entry name" value="Condensation"/>
    <property type="match status" value="7"/>
</dbReference>
<dbReference type="GO" id="GO:0009366">
    <property type="term" value="C:enterobactin synthetase complex"/>
    <property type="evidence" value="ECO:0007669"/>
    <property type="project" value="TreeGrafter"/>
</dbReference>
<dbReference type="Gene3D" id="3.30.300.30">
    <property type="match status" value="3"/>
</dbReference>
<evidence type="ECO:0000313" key="5">
    <source>
        <dbReference type="EMBL" id="CAF3896341.1"/>
    </source>
</evidence>
<dbReference type="Pfam" id="PF13193">
    <property type="entry name" value="AMP-binding_C"/>
    <property type="match status" value="3"/>
</dbReference>
<dbReference type="GO" id="GO:0009239">
    <property type="term" value="P:enterobactin biosynthetic process"/>
    <property type="evidence" value="ECO:0007669"/>
    <property type="project" value="TreeGrafter"/>
</dbReference>
<comment type="caution">
    <text evidence="5">The sequence shown here is derived from an EMBL/GenBank/DDBJ whole genome shotgun (WGS) entry which is preliminary data.</text>
</comment>
<dbReference type="CDD" id="cd05930">
    <property type="entry name" value="A_NRPS"/>
    <property type="match status" value="2"/>
</dbReference>
<protein>
    <recommendedName>
        <fullName evidence="4">Carrier domain-containing protein</fullName>
    </recommendedName>
</protein>
<keyword evidence="2" id="KW-0597">Phosphoprotein</keyword>
<dbReference type="EMBL" id="CAJOAZ010002118">
    <property type="protein sequence ID" value="CAF3896341.1"/>
    <property type="molecule type" value="Genomic_DNA"/>
</dbReference>
<dbReference type="GO" id="GO:0031177">
    <property type="term" value="F:phosphopantetheine binding"/>
    <property type="evidence" value="ECO:0007669"/>
    <property type="project" value="TreeGrafter"/>
</dbReference>
<dbReference type="SUPFAM" id="SSF56801">
    <property type="entry name" value="Acetyl-CoA synthetase-like"/>
    <property type="match status" value="4"/>
</dbReference>
<keyword evidence="3" id="KW-0436">Ligase</keyword>
<evidence type="ECO:0000256" key="1">
    <source>
        <dbReference type="ARBA" id="ARBA00022450"/>
    </source>
</evidence>
<dbReference type="GO" id="GO:0043041">
    <property type="term" value="P:amino acid activation for nonribosomal peptide biosynthetic process"/>
    <property type="evidence" value="ECO:0007669"/>
    <property type="project" value="TreeGrafter"/>
</dbReference>
<dbReference type="InterPro" id="IPR000873">
    <property type="entry name" value="AMP-dep_synth/lig_dom"/>
</dbReference>
<evidence type="ECO:0000256" key="3">
    <source>
        <dbReference type="ARBA" id="ARBA00022598"/>
    </source>
</evidence>
<dbReference type="InterPro" id="IPR042099">
    <property type="entry name" value="ANL_N_sf"/>
</dbReference>
<feature type="non-terminal residue" evidence="5">
    <location>
        <position position="1"/>
    </location>
</feature>
<feature type="domain" description="Carrier" evidence="4">
    <location>
        <begin position="741"/>
        <end position="819"/>
    </location>
</feature>
<name>A0A819H7L8_9BILA</name>
<dbReference type="Pfam" id="PF00550">
    <property type="entry name" value="PP-binding"/>
    <property type="match status" value="3"/>
</dbReference>
<feature type="non-terminal residue" evidence="5">
    <location>
        <position position="5170"/>
    </location>
</feature>
<dbReference type="NCBIfam" id="NF003417">
    <property type="entry name" value="PRK04813.1"/>
    <property type="match status" value="5"/>
</dbReference>
<dbReference type="InterPro" id="IPR036736">
    <property type="entry name" value="ACP-like_sf"/>
</dbReference>
<dbReference type="FunFam" id="3.30.300.30:FF:000015">
    <property type="entry name" value="Nonribosomal peptide synthase SidD"/>
    <property type="match status" value="1"/>
</dbReference>
<dbReference type="PANTHER" id="PTHR45527">
    <property type="entry name" value="NONRIBOSOMAL PEPTIDE SYNTHETASE"/>
    <property type="match status" value="1"/>
</dbReference>
<dbReference type="GO" id="GO:0047527">
    <property type="term" value="F:2,3-dihydroxybenzoate-serine ligase activity"/>
    <property type="evidence" value="ECO:0007669"/>
    <property type="project" value="TreeGrafter"/>
</dbReference>
<dbReference type="SUPFAM" id="SSF47336">
    <property type="entry name" value="ACP-like"/>
    <property type="match status" value="3"/>
</dbReference>
<feature type="domain" description="Carrier" evidence="4">
    <location>
        <begin position="3983"/>
        <end position="4063"/>
    </location>
</feature>
<dbReference type="InterPro" id="IPR001242">
    <property type="entry name" value="Condensation_dom"/>
</dbReference>
<reference evidence="5" key="1">
    <citation type="submission" date="2021-02" db="EMBL/GenBank/DDBJ databases">
        <authorList>
            <person name="Nowell W R."/>
        </authorList>
    </citation>
    <scope>NUCLEOTIDE SEQUENCE</scope>
</reference>
<keyword evidence="1" id="KW-0596">Phosphopantetheine</keyword>
<dbReference type="Pfam" id="PF00501">
    <property type="entry name" value="AMP-binding"/>
    <property type="match status" value="5"/>
</dbReference>
<dbReference type="PROSITE" id="PS00455">
    <property type="entry name" value="AMP_BINDING"/>
    <property type="match status" value="3"/>
</dbReference>
<evidence type="ECO:0000259" key="4">
    <source>
        <dbReference type="PROSITE" id="PS50075"/>
    </source>
</evidence>
<dbReference type="SUPFAM" id="SSF52777">
    <property type="entry name" value="CoA-dependent acyltransferases"/>
    <property type="match status" value="13"/>
</dbReference>
<feature type="domain" description="Carrier" evidence="4">
    <location>
        <begin position="2389"/>
        <end position="2467"/>
    </location>
</feature>
<proteinExistence type="predicted"/>
<dbReference type="InterPro" id="IPR023213">
    <property type="entry name" value="CAT-like_dom_sf"/>
</dbReference>
<dbReference type="PANTHER" id="PTHR45527:SF1">
    <property type="entry name" value="FATTY ACID SYNTHASE"/>
    <property type="match status" value="1"/>
</dbReference>
<sequence length="5170" mass="596659">AVIEQQMSMTGASMFWLDALHNCKLDQPLSLPFDRYRLSNEHRTGRGTSVSFDFGQDLSHDFLIHASSNNISLEHLTFAIYFIFLFKLTNGQTDLCISMNINNNRYRDELKSIIGLFENVIPLRCQLDPHWCFHQLLKHVQELITNSMKYSYFPLQRILNQHPHISKHAFLDTSLEFVSNNGNNNNNTVMIGDSQLVSESFSFNINEDEILSASDFSFSFHHDLNMNQLSCTIHASLDLFNRETVEKISQRFHFILQQLSASIVENQMNKSINEISLTLPNEQYLTQSLNNTQISFSSPVTCIHHEFVYQVMKHPQKLAVELDEQSLTYTELLYYVQVLSFTLLNKYRIVPGEIVCQCVERSLSMVIGIMGIEMAGGVYCPLSPRDPQHRLHTLVQQIQSRLVLVHDLTKTKFDHDIVSLDTDSVLTSHVAECVIDLNRLSKVATVSDDVAYIIFTSGSTGTPKAAQTKHRNFTNFVRSVQNAGVINEQDTVSQICAPTYDVHVMEIMGSLLLCATVVMLHPYGNMDFEYFAHTLQHKQITCLAPVPTFLNHLCDFLAHSKRYPLSSVRSLCIGAAIGEEDELFIGGAGVFAGYLGRDDLTTKALLEIDGQLFYRTGDLVKMDNNGLIHYQGRKDHQIKLHGQRIELGEIERCLLNIISISACVVMKWNDDYLVAYVQSSNINEQELRQHCESHLPPHMIPSIFMILDKLPLNPNGKIDRKLLPPPHFSSIHLTNSLELLLPTNDTEVSIHHIWCEIFKQNQISTDTNIFAIGGHSLLIMQLFHQYKTNFHLETSTLSISNLFQYPTIIHHAQLIQQSINTIHTVNDYRWSSLYLTQARASFAQQRIYLDEQIRFSSNKTTMNNMYVIPLLYRISSVNDHISIARLYHAFQSVITKHNILRTALYIDDTNGNIIQQCLDANIILNDDMKSYGLTIVNIHNDDRHHMNETIRKILNQADLFDLSKGRVIRFHIIRHHHQSQGDISFENDDLLSENGHILINIHHAMFDGASTSTFRRDLSLAYQSDDSLSMDENTLNYMDYSVHEHIMDMSLSREFWHSQLEAYNIECSLSLPVDRQRSTTNQQRSGLASIAEIIFDNEISTSFLNYASSHHLTLFQLGLSVFYVFLFKLSHGETDLCIGSINANRYRNELQNLIGMFVSTLPYRVELALHWSFDELVQHVREKCLSILEHSHYPLQHILGDNRLNQSNISFLETMLDFITVSKDMGHLCLSGANLEQISLEQSLEMSKFDFSLTFEYNPSSDNKRLSCSFVCSHDLFEKSTISKLAHRFEYMFEQLFQTQSSSTSMIDMSSSINEVSLILHEEAEEMELAVFNRLENIANEAPASSAQDRLWYNERIHFISNKSEVAIYNIPYFYRLQSHHTLSVKRLRHALKLILTKHQSLRTSLIFHTETDRLLQRIIDMNNNNRQPFTFIESTYETDEQLNEILHDERRNPHLFDHVQGLVFRCHLVYYKQISSSDLLSDNDILIFNFHHALFDFPSMNIFLHDLNQAYTTDQLLYDDNTNLRYLDYAVIEQQMSMTGASMFWLNALHDCKLDQPLSLPFDRYRLTNGHRTCRETSISFNFGQDVSHDFLTHASSNNMSLEHLTFAMYFIFLFKLTNGQTDLCISMNINNNRYRDELSSIIGLFENVIPLRCQLDLHWCFHQLLEHVREITTNSMKYSYFPLQRILDQHSHVSKHAFLDTSLEFISYKNNNTVMIGDSQLVPASSSFNMNEDEILNISDFSLSIYHDWNMNQLSCTINASLDLFNRETVEKISQRFHSMSHQLSTSNIDNQMNKPIYEISLTLPNEQYLTQSLNNTQTSFSSPLTCIHHEFVCQVMKHPQKLAVELDEQSLTYCELFAYVQILAVHLVNQYGIIPSEVISQCVERSLSMIVGMMAIEMAGGVYFPLSARDPENRLHMLLQQTKSRLVLFHYVTRNKFNDIITMLNIDFILINNNLFQLVNIDQLSSVYLTIDSIAYIIFTSGSTGIPKGVSIEVAIQLAHNKGNEWLTILSPIRLSPTGTLANGERLRTLANWRMSTVLSPIHPVDFRQLAKVHVCIDSFTSNDTVIQMARCSFDNHIQEIIGSLIIGATIIMLHPRGTVELNYLAEVMRNKQVTYMHSVPSLLGNFFTFLKQNNCLHLVKYLRSLCTIGEPCSIKLANLILADPTQHFIFWNWYGLTETTVICTFYPVNMKVNTDSIPIGRSFPNYRHLLLDTFLQSVIINQEGELLIGGVGVFAGYLGRDDLTKRGLIEVDGEIFYRTGDLVRMGYNGLLYCVGRKDFQIKLHGQRIELGEIERCLLNITSISACVVIKWNDDYLVAYVKSSSHVNEEQLRQHCQSHLPPHMIPSIFIILDKLPLNPNGKIDRKHLPSPHFSSTHLTNTIELLLPTNDIEVILHHIWCDILKQKEISVDKDIFSIGGHSLVIMKLLHRYKVEFHLETNSLSITDLFQRPTIIDHAKIIHQISNIKQSIHDCQWLSLYLTQAPVSYAQERIFLDEQIRFSSEDNNSNIYVIPLIYRLPSVHDHISISRLQHAFQSVIKKHNILRTALYLNINGVIVQDCQDTSVSIHNIEAYRCSIVNIFDEDHGKNEIVRKILNQPDLFDLSKGHVINCHILRQYQSIHSFTHKNDLLTKDDLILFTIHHAMFDGASVSIFIRDFSLAYQSCDSQVRLSMDENVFNYIDYSVHEHIMDMSLSREFWHYQLERYNIECSLSLPVDRQPSSTNQQRSGLASIAKINFDNEICTSFLNYASSHHLTLFQLGLATFYVFLFKLTHGETDICLGSINANRYRSELVNMIGMFVSTLPFRIQLDPHWSFDELVQHVREKCLSILEHSHYPLQHILGDNRLHQSSISFLETVFDFITVSKDMGHLCLGGANLERISLEQSAEVSKFDFSLTFVYHPSSDNNRLSCSFVCSSDLFEKSTISKIAQRFQYMFEQLFQTHSSNTSMTDMSSSINKVCLILPEEVEEMKLVVFHRLGNILNEAPASFAQARIWLDERIRFDPDNPQIAIYNMPFVYRLQPGHTLSIKQFCHALHLTIDKHLSLYTSLHFDAEMNLLMQRVIKRKDNYTDTFSIIETTYETDEQLNKILHDKMRNPHLFDLAEGLVFRCHIIYYKQISSNHLLSHKDLLIFNFHHALFDFPSMKIFLHDLNQAYTTGQLLYDDNTNLRYLDYAVIEQQMLMSGASMFWLDALRGCKLDQPLSLPCDRYRLSNEHRTGRGTSISFDFGQDLSHDFFTHASSNDISLEQLVLATYYVFLFKLTNGEKDLCIGINTHGRYRDEFRSIIGMFVNAIPLRCQLDPHLSFDKITKHVQDNMINCIKYSYFPLQRILNQQPNISNPVFLDTSFEFISSMRRDEKNEIMIGDSRFSSIPYSIKINENEIMCKFDFILSFQHGLNLNEFSCTINASVDLFNAETICIIAQRFQTMLHQQFTTVDCTTNKPIYELSLILSNERYLMQSLNNTEISFPSPLTCIHHEFVHQVMKHPQKLAVELDEQSLTYCELLYYVQVLSLTLLNEFHVIPGEIVCQCVERSLSMVIGMMAIEMVGGVYCPLSARDPQHRLHALTQQTQSRLVLVHHSTTLKFFGEIVLCNVDLIWNANYINSSITVDRLLDIVVTIDNIAYIVFTSGSTGTSKGVQIRHRNLLASTDSVVRLNLFTNKDTMIQMASCSYDVHAREVVGTLITGSTIIMLRPQGNMDLDYMVMTLNRKQVSYLQCVPAYANVLLEFLQSHSVPNLSSLRTFDIGGETSTVQLIDKLYTYLPQTCSLWNIYGPAETTVDCTSYVIDRNLNMINIPVGRPLPNYRCEVMNEYLQSSVINQEGELLVGGAGVFAGYLGRDDLTAKALVEIDSQLFYLTGDLVTMDNNGLLHYQGRKDHQIKLHGQRIELGEIERCLLNITAVSVCVVMKWNDDYLVAYVQSSYTNEEQLRQHCQSHLPPHMIPSIFIILEKLPLNPNGKIDRRQLPSPDFSLSTLLSSDKSDTPLNQFEERIHTIWCQVLHCNENHISTTTSFFTIGGHSLLFIELYHHYQSVFNFDAQTLSIAPFLQQPTIFQHSQLLQTVIMNNSKTTQWYTLHINEGIASFAQERIFLDEKVRFSSDIAIYNELSTLQVVQGSLSLNRLSQAFRYILNKHRILRTSLIFNKDNGILKQCITDIHKTFTITTNQTFQNDNELQDIIYHIKINPTLFDLSTGRVFHAEILRHQVSLNENENNSNEYINNSDVLLIAFHHAAFDRASLPIFFNDLCLAYNTNGILIEDDESLQYIDYSIHEHVINMITSREFWYLQLEGYNFEYELLLPVDRHRLSNDHRSSSACITQISFDNEISQSFLDYASVHHVTPFQLGLTILYAFLFKLKHSENDLCISCLNANRYKSELQNIIGMFVTTLPYRIQFDPHWSFDDLVKYVREKCLSILEHSHYPLQHILANLHVNQSNISFLETMFDFITLSSHSDELSLDGASFKQVPLEQSFEVAKFDFILIFVYNPMLENNRLSFRLTCSHDLFDEITVTNIGRRLEYCLQQLFPSNETINRIETCFTSISKFDLILPEETEEMEHVIFCRQSHIINEALASFAQIRQWHNESIHFPPYTSQVPIYNMPFIYHLHSHHTLSLQHLRHALQLIVIKHQSLHTSLLFDTEKSVVMQRIIDMNDNRKQLFTFIKSTYKTQEQLNGILFDEKYSPHLFDLSQRLVFRCHLVYYKEISSNNLLSDKDVIIFNFHHATFDNSSIQLFLHDLNQAYTTGQLLYDDNTTLRYLDYAVIEQQMSMIGACMFWLNALHDCKLDQPLSLPFDRYRLTNGHRTCHATSVSFDFGQDVSHDFLTYASSNNISLEHLTFAMYFIFLFKLTNGQTDLCISMNINNNRYRDELKSIIGLFENVIPLRCQLDLHWCYHQLLEHVREITTKSMKYSYFPLQHILDQHPHISKHAFLDISLEFMSYKNNNTVMIGDSQLLPASFSFDINEDEILSASDFSLSIYHDMNMNQLSCTIKASLDLFNRETVEKISQRFHFILNQLSASVIHHQINKPIYELSLILSDESYLMQSLNNTEISFRSPPTCIHHEFVYQVMKHPQKLAVELDEQSLTYCELLYYVQVLSLTLLNEFHVIPGEIVCQCVERSLSMVIGMMAIEMVGGVYCPLSARDPQHRLHALTQQTQSRLVLVHHSTTLKFFGEI</sequence>